<dbReference type="Pfam" id="PF13715">
    <property type="entry name" value="CarbopepD_reg_2"/>
    <property type="match status" value="1"/>
</dbReference>
<dbReference type="Gene3D" id="2.60.40.1120">
    <property type="entry name" value="Carboxypeptidase-like, regulatory domain"/>
    <property type="match status" value="1"/>
</dbReference>
<reference evidence="1 2" key="1">
    <citation type="submission" date="2020-12" db="EMBL/GenBank/DDBJ databases">
        <title>HMF7856_wgs.fasta genome submission.</title>
        <authorList>
            <person name="Kang H."/>
            <person name="Kim H."/>
            <person name="Joh K."/>
        </authorList>
    </citation>
    <scope>NUCLEOTIDE SEQUENCE [LARGE SCALE GENOMIC DNA]</scope>
    <source>
        <strain evidence="1 2">HMF7856</strain>
    </source>
</reference>
<dbReference type="InterPro" id="IPR008969">
    <property type="entry name" value="CarboxyPept-like_regulatory"/>
</dbReference>
<evidence type="ECO:0000313" key="1">
    <source>
        <dbReference type="EMBL" id="QQL48402.1"/>
    </source>
</evidence>
<dbReference type="KEGG" id="mgik:GO620_009365"/>
<dbReference type="RefSeq" id="WP_198173588.1">
    <property type="nucleotide sequence ID" value="NZ_CP066775.1"/>
</dbReference>
<keyword evidence="1" id="KW-0121">Carboxypeptidase</keyword>
<accession>A0A7T7JFF3</accession>
<gene>
    <name evidence="1" type="ORF">GO620_009365</name>
</gene>
<organism evidence="1 2">
    <name type="scientific">Mucilaginibacter ginkgonis</name>
    <dbReference type="NCBI Taxonomy" id="2682091"/>
    <lineage>
        <taxon>Bacteria</taxon>
        <taxon>Pseudomonadati</taxon>
        <taxon>Bacteroidota</taxon>
        <taxon>Sphingobacteriia</taxon>
        <taxon>Sphingobacteriales</taxon>
        <taxon>Sphingobacteriaceae</taxon>
        <taxon>Mucilaginibacter</taxon>
    </lineage>
</organism>
<keyword evidence="1" id="KW-0378">Hydrolase</keyword>
<protein>
    <submittedName>
        <fullName evidence="1">Carboxypeptidase-like regulatory domain-containing protein</fullName>
    </submittedName>
</protein>
<sequence>MKVLAQAGTITGKVTIKSTGEPLSHASVFLSNATFGTSTAADGTFALYNVKPGQYELVVTSLGYEDYLQTIVVGKNPITIKAEVVPKVTQLREVMITSGGSWKRNYEQFLKDFIGDTPDGKLCKIINPKDLNLLNHKTKKYLEGYSYDFLDIDNYAIGYKLRILLKEFKSDNLNHIISWTGKVLYQELPGTAAQKAKWAARREEIYYGSAMQFYRSLIHNTMDKDGFVIRILQRKPNLQRPSEELIQQKLDKFKAAGNRDSVMFWAKLEELPKYDEHLIRQPLKVDNVLHPTQMPGIYAMAFPGCLYVVYTKKKETFDFKDLYRPLDMENFETSIITLYNDYVLFDDNGVVVSPGNTLYEGNWSLSKVAQLLPVDYLPEGVKN</sequence>
<dbReference type="Proteomes" id="UP000429232">
    <property type="component" value="Chromosome"/>
</dbReference>
<evidence type="ECO:0000313" key="2">
    <source>
        <dbReference type="Proteomes" id="UP000429232"/>
    </source>
</evidence>
<dbReference type="SUPFAM" id="SSF49464">
    <property type="entry name" value="Carboxypeptidase regulatory domain-like"/>
    <property type="match status" value="1"/>
</dbReference>
<dbReference type="AlphaFoldDB" id="A0A7T7JFF3"/>
<keyword evidence="2" id="KW-1185">Reference proteome</keyword>
<dbReference type="EMBL" id="CP066775">
    <property type="protein sequence ID" value="QQL48402.1"/>
    <property type="molecule type" value="Genomic_DNA"/>
</dbReference>
<dbReference type="GO" id="GO:0004180">
    <property type="term" value="F:carboxypeptidase activity"/>
    <property type="evidence" value="ECO:0007669"/>
    <property type="project" value="UniProtKB-KW"/>
</dbReference>
<proteinExistence type="predicted"/>
<keyword evidence="1" id="KW-0645">Protease</keyword>
<name>A0A7T7JFF3_9SPHI</name>